<feature type="domain" description="Agenet" evidence="1">
    <location>
        <begin position="71"/>
        <end position="127"/>
    </location>
</feature>
<protein>
    <submittedName>
        <fullName evidence="2">DUF724 domain-containing protein 6</fullName>
    </submittedName>
</protein>
<dbReference type="Proteomes" id="UP001237642">
    <property type="component" value="Unassembled WGS sequence"/>
</dbReference>
<reference evidence="2" key="1">
    <citation type="submission" date="2023-02" db="EMBL/GenBank/DDBJ databases">
        <title>Genome of toxic invasive species Heracleum sosnowskyi carries increased number of genes despite the absence of recent whole-genome duplications.</title>
        <authorList>
            <person name="Schelkunov M."/>
            <person name="Shtratnikova V."/>
            <person name="Makarenko M."/>
            <person name="Klepikova A."/>
            <person name="Omelchenko D."/>
            <person name="Novikova G."/>
            <person name="Obukhova E."/>
            <person name="Bogdanov V."/>
            <person name="Penin A."/>
            <person name="Logacheva M."/>
        </authorList>
    </citation>
    <scope>NUCLEOTIDE SEQUENCE</scope>
    <source>
        <strain evidence="2">Hsosn_3</strain>
        <tissue evidence="2">Leaf</tissue>
    </source>
</reference>
<evidence type="ECO:0000313" key="2">
    <source>
        <dbReference type="EMBL" id="KAK1384098.1"/>
    </source>
</evidence>
<gene>
    <name evidence="2" type="ORF">POM88_021833</name>
</gene>
<dbReference type="EMBL" id="JAUIZM010000005">
    <property type="protein sequence ID" value="KAK1384098.1"/>
    <property type="molecule type" value="Genomic_DNA"/>
</dbReference>
<name>A0AAD8IFB8_9APIA</name>
<dbReference type="InterPro" id="IPR014002">
    <property type="entry name" value="Agenet_dom_plant"/>
</dbReference>
<dbReference type="Pfam" id="PF05641">
    <property type="entry name" value="Agenet"/>
    <property type="match status" value="1"/>
</dbReference>
<dbReference type="Gene3D" id="2.30.30.140">
    <property type="match status" value="1"/>
</dbReference>
<sequence>MAFRRGDKVEVASNEDGYQGSYFEGTVVSELAQTEYIVQYKNLFKNDFSGPLLEVVSGEELRPVPSTIPAKGFRLGDIVDAFAKDGWWVGMICGKIKDKYVVYFELYPEFKYVYPMSRLRVHQDWVGGGWMSEKQR</sequence>
<dbReference type="CDD" id="cd20405">
    <property type="entry name" value="Tudor_Agenet_AtDUF_rpt1_3"/>
    <property type="match status" value="1"/>
</dbReference>
<keyword evidence="3" id="KW-1185">Reference proteome</keyword>
<proteinExistence type="predicted"/>
<organism evidence="2 3">
    <name type="scientific">Heracleum sosnowskyi</name>
    <dbReference type="NCBI Taxonomy" id="360622"/>
    <lineage>
        <taxon>Eukaryota</taxon>
        <taxon>Viridiplantae</taxon>
        <taxon>Streptophyta</taxon>
        <taxon>Embryophyta</taxon>
        <taxon>Tracheophyta</taxon>
        <taxon>Spermatophyta</taxon>
        <taxon>Magnoliopsida</taxon>
        <taxon>eudicotyledons</taxon>
        <taxon>Gunneridae</taxon>
        <taxon>Pentapetalae</taxon>
        <taxon>asterids</taxon>
        <taxon>campanulids</taxon>
        <taxon>Apiales</taxon>
        <taxon>Apiaceae</taxon>
        <taxon>Apioideae</taxon>
        <taxon>apioid superclade</taxon>
        <taxon>Tordylieae</taxon>
        <taxon>Tordyliinae</taxon>
        <taxon>Heracleum</taxon>
    </lineage>
</organism>
<comment type="caution">
    <text evidence="2">The sequence shown here is derived from an EMBL/GenBank/DDBJ whole genome shotgun (WGS) entry which is preliminary data.</text>
</comment>
<dbReference type="PANTHER" id="PTHR31917">
    <property type="entry name" value="AGENET DOMAIN-CONTAINING PROTEIN-RELATED"/>
    <property type="match status" value="1"/>
</dbReference>
<dbReference type="SMART" id="SM00743">
    <property type="entry name" value="Agenet"/>
    <property type="match status" value="2"/>
</dbReference>
<evidence type="ECO:0000259" key="1">
    <source>
        <dbReference type="SMART" id="SM00743"/>
    </source>
</evidence>
<feature type="domain" description="Agenet" evidence="1">
    <location>
        <begin position="1"/>
        <end position="69"/>
    </location>
</feature>
<accession>A0AAD8IFB8</accession>
<evidence type="ECO:0000313" key="3">
    <source>
        <dbReference type="Proteomes" id="UP001237642"/>
    </source>
</evidence>
<dbReference type="InterPro" id="IPR008395">
    <property type="entry name" value="Agenet-like_dom"/>
</dbReference>
<reference evidence="2" key="2">
    <citation type="submission" date="2023-05" db="EMBL/GenBank/DDBJ databases">
        <authorList>
            <person name="Schelkunov M.I."/>
        </authorList>
    </citation>
    <scope>NUCLEOTIDE SEQUENCE</scope>
    <source>
        <strain evidence="2">Hsosn_3</strain>
        <tissue evidence="2">Leaf</tissue>
    </source>
</reference>
<dbReference type="PANTHER" id="PTHR31917:SF148">
    <property type="entry name" value="DUF724 DOMAIN-CONTAINING PROTEIN 2"/>
    <property type="match status" value="1"/>
</dbReference>
<dbReference type="AlphaFoldDB" id="A0AAD8IFB8"/>